<proteinExistence type="predicted"/>
<gene>
    <name evidence="1" type="ORF">DPMN_029411</name>
</gene>
<keyword evidence="2" id="KW-1185">Reference proteome</keyword>
<reference evidence="1" key="1">
    <citation type="journal article" date="2019" name="bioRxiv">
        <title>The Genome of the Zebra Mussel, Dreissena polymorpha: A Resource for Invasive Species Research.</title>
        <authorList>
            <person name="McCartney M.A."/>
            <person name="Auch B."/>
            <person name="Kono T."/>
            <person name="Mallez S."/>
            <person name="Zhang Y."/>
            <person name="Obille A."/>
            <person name="Becker A."/>
            <person name="Abrahante J.E."/>
            <person name="Garbe J."/>
            <person name="Badalamenti J.P."/>
            <person name="Herman A."/>
            <person name="Mangelson H."/>
            <person name="Liachko I."/>
            <person name="Sullivan S."/>
            <person name="Sone E.D."/>
            <person name="Koren S."/>
            <person name="Silverstein K.A.T."/>
            <person name="Beckman K.B."/>
            <person name="Gohl D.M."/>
        </authorList>
    </citation>
    <scope>NUCLEOTIDE SEQUENCE</scope>
    <source>
        <strain evidence="1">Duluth1</strain>
        <tissue evidence="1">Whole animal</tissue>
    </source>
</reference>
<accession>A0A9D4LZ06</accession>
<reference evidence="1" key="2">
    <citation type="submission" date="2020-11" db="EMBL/GenBank/DDBJ databases">
        <authorList>
            <person name="McCartney M.A."/>
            <person name="Auch B."/>
            <person name="Kono T."/>
            <person name="Mallez S."/>
            <person name="Becker A."/>
            <person name="Gohl D.M."/>
            <person name="Silverstein K.A.T."/>
            <person name="Koren S."/>
            <person name="Bechman K.B."/>
            <person name="Herman A."/>
            <person name="Abrahante J.E."/>
            <person name="Garbe J."/>
        </authorList>
    </citation>
    <scope>NUCLEOTIDE SEQUENCE</scope>
    <source>
        <strain evidence="1">Duluth1</strain>
        <tissue evidence="1">Whole animal</tissue>
    </source>
</reference>
<name>A0A9D4LZ06_DREPO</name>
<evidence type="ECO:0000313" key="2">
    <source>
        <dbReference type="Proteomes" id="UP000828390"/>
    </source>
</evidence>
<evidence type="ECO:0000313" key="1">
    <source>
        <dbReference type="EMBL" id="KAH3866349.1"/>
    </source>
</evidence>
<protein>
    <submittedName>
        <fullName evidence="1">Uncharacterized protein</fullName>
    </submittedName>
</protein>
<comment type="caution">
    <text evidence="1">The sequence shown here is derived from an EMBL/GenBank/DDBJ whole genome shotgun (WGS) entry which is preliminary data.</text>
</comment>
<dbReference type="EMBL" id="JAIWYP010000002">
    <property type="protein sequence ID" value="KAH3866349.1"/>
    <property type="molecule type" value="Genomic_DNA"/>
</dbReference>
<organism evidence="1 2">
    <name type="scientific">Dreissena polymorpha</name>
    <name type="common">Zebra mussel</name>
    <name type="synonym">Mytilus polymorpha</name>
    <dbReference type="NCBI Taxonomy" id="45954"/>
    <lineage>
        <taxon>Eukaryota</taxon>
        <taxon>Metazoa</taxon>
        <taxon>Spiralia</taxon>
        <taxon>Lophotrochozoa</taxon>
        <taxon>Mollusca</taxon>
        <taxon>Bivalvia</taxon>
        <taxon>Autobranchia</taxon>
        <taxon>Heteroconchia</taxon>
        <taxon>Euheterodonta</taxon>
        <taxon>Imparidentia</taxon>
        <taxon>Neoheterodontei</taxon>
        <taxon>Myida</taxon>
        <taxon>Dreissenoidea</taxon>
        <taxon>Dreissenidae</taxon>
        <taxon>Dreissena</taxon>
    </lineage>
</organism>
<sequence>MSSVVSLNSSRKVIPMVMVASGAESLSPVFATALWGQFRYWARGWAVMGIFDAVDVERVIG</sequence>
<dbReference type="AlphaFoldDB" id="A0A9D4LZ06"/>
<dbReference type="Proteomes" id="UP000828390">
    <property type="component" value="Unassembled WGS sequence"/>
</dbReference>